<feature type="domain" description="Leucine-binding protein" evidence="4">
    <location>
        <begin position="38"/>
        <end position="369"/>
    </location>
</feature>
<dbReference type="InterPro" id="IPR028082">
    <property type="entry name" value="Peripla_BP_I"/>
</dbReference>
<name>A0A1G5JEJ4_9FIRM</name>
<dbReference type="RefSeq" id="WP_091544597.1">
    <property type="nucleotide sequence ID" value="NZ_FMUS01000019.1"/>
</dbReference>
<evidence type="ECO:0000259" key="4">
    <source>
        <dbReference type="Pfam" id="PF13458"/>
    </source>
</evidence>
<dbReference type="OrthoDB" id="9783240at2"/>
<organism evidence="5 6">
    <name type="scientific">Alkaliphilus peptidifermentans DSM 18978</name>
    <dbReference type="NCBI Taxonomy" id="1120976"/>
    <lineage>
        <taxon>Bacteria</taxon>
        <taxon>Bacillati</taxon>
        <taxon>Bacillota</taxon>
        <taxon>Clostridia</taxon>
        <taxon>Peptostreptococcales</taxon>
        <taxon>Natronincolaceae</taxon>
        <taxon>Alkaliphilus</taxon>
    </lineage>
</organism>
<evidence type="ECO:0000313" key="5">
    <source>
        <dbReference type="EMBL" id="SCY86574.1"/>
    </source>
</evidence>
<keyword evidence="6" id="KW-1185">Reference proteome</keyword>
<keyword evidence="2 3" id="KW-0732">Signal</keyword>
<dbReference type="PROSITE" id="PS51257">
    <property type="entry name" value="PROKAR_LIPOPROTEIN"/>
    <property type="match status" value="1"/>
</dbReference>
<dbReference type="PANTHER" id="PTHR30483">
    <property type="entry name" value="LEUCINE-SPECIFIC-BINDING PROTEIN"/>
    <property type="match status" value="1"/>
</dbReference>
<dbReference type="AlphaFoldDB" id="A0A1G5JEJ4"/>
<dbReference type="PANTHER" id="PTHR30483:SF6">
    <property type="entry name" value="PERIPLASMIC BINDING PROTEIN OF ABC TRANSPORTER FOR NATURAL AMINO ACIDS"/>
    <property type="match status" value="1"/>
</dbReference>
<evidence type="ECO:0000256" key="1">
    <source>
        <dbReference type="ARBA" id="ARBA00010062"/>
    </source>
</evidence>
<feature type="signal peptide" evidence="3">
    <location>
        <begin position="1"/>
        <end position="19"/>
    </location>
</feature>
<evidence type="ECO:0000313" key="6">
    <source>
        <dbReference type="Proteomes" id="UP000198636"/>
    </source>
</evidence>
<dbReference type="EMBL" id="FMUS01000019">
    <property type="protein sequence ID" value="SCY86574.1"/>
    <property type="molecule type" value="Genomic_DNA"/>
</dbReference>
<evidence type="ECO:0000256" key="2">
    <source>
        <dbReference type="ARBA" id="ARBA00022729"/>
    </source>
</evidence>
<proteinExistence type="inferred from homology"/>
<dbReference type="SUPFAM" id="SSF53822">
    <property type="entry name" value="Periplasmic binding protein-like I"/>
    <property type="match status" value="1"/>
</dbReference>
<dbReference type="Gene3D" id="3.40.50.2300">
    <property type="match status" value="2"/>
</dbReference>
<sequence>MKKSICFLIVLVMMFALLAGCSEKAPTGGGATTDDDVIKIGVFEPITGANAAGGALEVEGAQLANKLYPEVLGKKVELVIADNKSDVVEAASAAARLVERDKVVAIIGSWGSSYSMAAGDIVRNQKVPAVAASATNPLVTLDNDFYFRVCFLDPFQGTVMANYAYNNLGARKVAIIREVNNDYAVGLAKFFEDAFVELTGDANAILEVTNYNTGDQDFSSQLLNISQKNPDVIFAPGNFTESALIIKQAKQLGIDIPFIGGDTWETPEFIDIGQQDVEGAVFSTFFTSEVPITSESEIFLKEYRAQYGKEPAAVTALGYDAYLVILDAIERAGSTDPEKIRDEIAKTKNFPGAAGIITLDENGDAVKSAVIKVVRNGEFVYLDTIEPIE</sequence>
<gene>
    <name evidence="5" type="ORF">SAMN03080606_02793</name>
</gene>
<dbReference type="Pfam" id="PF13458">
    <property type="entry name" value="Peripla_BP_6"/>
    <property type="match status" value="1"/>
</dbReference>
<dbReference type="Proteomes" id="UP000198636">
    <property type="component" value="Unassembled WGS sequence"/>
</dbReference>
<dbReference type="CDD" id="cd06347">
    <property type="entry name" value="PBP1_ABC_LivK_ligand_binding-like"/>
    <property type="match status" value="1"/>
</dbReference>
<dbReference type="InterPro" id="IPR028081">
    <property type="entry name" value="Leu-bd"/>
</dbReference>
<dbReference type="InterPro" id="IPR051010">
    <property type="entry name" value="BCAA_transport"/>
</dbReference>
<evidence type="ECO:0000256" key="3">
    <source>
        <dbReference type="SAM" id="SignalP"/>
    </source>
</evidence>
<protein>
    <submittedName>
        <fullName evidence="5">Amino acid/amide ABC transporter substrate-binding protein, HAAT family (TC 3.A.1.4.-)</fullName>
    </submittedName>
</protein>
<dbReference type="STRING" id="1120976.SAMN03080606_02793"/>
<accession>A0A1G5JEJ4</accession>
<reference evidence="5 6" key="1">
    <citation type="submission" date="2016-10" db="EMBL/GenBank/DDBJ databases">
        <authorList>
            <person name="de Groot N.N."/>
        </authorList>
    </citation>
    <scope>NUCLEOTIDE SEQUENCE [LARGE SCALE GENOMIC DNA]</scope>
    <source>
        <strain evidence="5 6">DSM 18978</strain>
    </source>
</reference>
<feature type="chain" id="PRO_5039432091" evidence="3">
    <location>
        <begin position="20"/>
        <end position="389"/>
    </location>
</feature>
<comment type="similarity">
    <text evidence="1">Belongs to the leucine-binding protein family.</text>
</comment>